<dbReference type="SUPFAM" id="SSF56112">
    <property type="entry name" value="Protein kinase-like (PK-like)"/>
    <property type="match status" value="1"/>
</dbReference>
<feature type="domain" description="Aminoglycoside phosphotransferase" evidence="1">
    <location>
        <begin position="45"/>
        <end position="256"/>
    </location>
</feature>
<reference evidence="2" key="2">
    <citation type="submission" date="2020-09" db="EMBL/GenBank/DDBJ databases">
        <authorList>
            <person name="Sun Q."/>
            <person name="Zhou Y."/>
        </authorList>
    </citation>
    <scope>NUCLEOTIDE SEQUENCE</scope>
    <source>
        <strain evidence="2">CGMCC 1.15762</strain>
    </source>
</reference>
<dbReference type="AlphaFoldDB" id="A0A8J2ZKS0"/>
<evidence type="ECO:0000259" key="1">
    <source>
        <dbReference type="Pfam" id="PF01636"/>
    </source>
</evidence>
<name>A0A8J2ZKS0_9RHOB</name>
<gene>
    <name evidence="2" type="ORF">GCM10011415_26960</name>
</gene>
<evidence type="ECO:0000313" key="2">
    <source>
        <dbReference type="EMBL" id="GGG76770.1"/>
    </source>
</evidence>
<keyword evidence="3" id="KW-1185">Reference proteome</keyword>
<dbReference type="RefSeq" id="WP_188790747.1">
    <property type="nucleotide sequence ID" value="NZ_BMJV01000005.1"/>
</dbReference>
<organism evidence="2 3">
    <name type="scientific">Salipiger pallidus</name>
    <dbReference type="NCBI Taxonomy" id="1775170"/>
    <lineage>
        <taxon>Bacteria</taxon>
        <taxon>Pseudomonadati</taxon>
        <taxon>Pseudomonadota</taxon>
        <taxon>Alphaproteobacteria</taxon>
        <taxon>Rhodobacterales</taxon>
        <taxon>Roseobacteraceae</taxon>
        <taxon>Salipiger</taxon>
    </lineage>
</organism>
<dbReference type="InterPro" id="IPR002575">
    <property type="entry name" value="Aminoglycoside_PTrfase"/>
</dbReference>
<comment type="caution">
    <text evidence="2">The sequence shown here is derived from an EMBL/GenBank/DDBJ whole genome shotgun (WGS) entry which is preliminary data.</text>
</comment>
<dbReference type="Gene3D" id="3.90.1200.10">
    <property type="match status" value="1"/>
</dbReference>
<protein>
    <recommendedName>
        <fullName evidence="1">Aminoglycoside phosphotransferase domain-containing protein</fullName>
    </recommendedName>
</protein>
<evidence type="ECO:0000313" key="3">
    <source>
        <dbReference type="Proteomes" id="UP000617145"/>
    </source>
</evidence>
<proteinExistence type="predicted"/>
<reference evidence="2" key="1">
    <citation type="journal article" date="2014" name="Int. J. Syst. Evol. Microbiol.">
        <title>Complete genome sequence of Corynebacterium casei LMG S-19264T (=DSM 44701T), isolated from a smear-ripened cheese.</title>
        <authorList>
            <consortium name="US DOE Joint Genome Institute (JGI-PGF)"/>
            <person name="Walter F."/>
            <person name="Albersmeier A."/>
            <person name="Kalinowski J."/>
            <person name="Ruckert C."/>
        </authorList>
    </citation>
    <scope>NUCLEOTIDE SEQUENCE</scope>
    <source>
        <strain evidence="2">CGMCC 1.15762</strain>
    </source>
</reference>
<accession>A0A8J2ZKS0</accession>
<dbReference type="EMBL" id="BMJV01000005">
    <property type="protein sequence ID" value="GGG76770.1"/>
    <property type="molecule type" value="Genomic_DNA"/>
</dbReference>
<dbReference type="Pfam" id="PF01636">
    <property type="entry name" value="APH"/>
    <property type="match status" value="1"/>
</dbReference>
<dbReference type="Proteomes" id="UP000617145">
    <property type="component" value="Unassembled WGS sequence"/>
</dbReference>
<dbReference type="InterPro" id="IPR011009">
    <property type="entry name" value="Kinase-like_dom_sf"/>
</dbReference>
<sequence>MSGAAQLGKDEARAIARAALADLGEDGPWGLGCLKNREHPLPEQVFCAATPYRRIAVKVYAPASAGKARAQADRQRVVAQAGIAPKVIFFDDARLVLGMAYVDTPNLRALWPHQGASGQLDLLEAAGRWLRRLHDLEAQPHPFRPRGHVSWMERVLAWQADGTRNYPDAKDFAAEAEELTAMAPALRGLPAWRAVTHRDLHLSNLLATAEGVIGLDYENAKHDEPLRDLVTLLIDAMAEAGDHTPRSMAAALSKGYGACEIPAEAVLFLQRTFALGEWSRTPESASVAQSARYYAARAVISADAPLFG</sequence>